<keyword evidence="2" id="KW-0963">Cytoplasm</keyword>
<organism evidence="3 4">
    <name type="scientific">Compostibacter hankyongensis</name>
    <dbReference type="NCBI Taxonomy" id="1007089"/>
    <lineage>
        <taxon>Bacteria</taxon>
        <taxon>Pseudomonadati</taxon>
        <taxon>Bacteroidota</taxon>
        <taxon>Chitinophagia</taxon>
        <taxon>Chitinophagales</taxon>
        <taxon>Chitinophagaceae</taxon>
        <taxon>Compostibacter</taxon>
    </lineage>
</organism>
<dbReference type="Proteomes" id="UP001501207">
    <property type="component" value="Unassembled WGS sequence"/>
</dbReference>
<keyword evidence="4" id="KW-1185">Reference proteome</keyword>
<dbReference type="HAMAP" id="MF_00795">
    <property type="entry name" value="CutC"/>
    <property type="match status" value="1"/>
</dbReference>
<evidence type="ECO:0000256" key="1">
    <source>
        <dbReference type="ARBA" id="ARBA00007768"/>
    </source>
</evidence>
<dbReference type="PANTHER" id="PTHR12598">
    <property type="entry name" value="COPPER HOMEOSTASIS PROTEIN CUTC"/>
    <property type="match status" value="1"/>
</dbReference>
<protein>
    <recommendedName>
        <fullName evidence="2">PF03932 family protein CutC</fullName>
    </recommendedName>
</protein>
<evidence type="ECO:0000313" key="4">
    <source>
        <dbReference type="Proteomes" id="UP001501207"/>
    </source>
</evidence>
<comment type="subcellular location">
    <subcellularLocation>
        <location evidence="2">Cytoplasm</location>
    </subcellularLocation>
</comment>
<evidence type="ECO:0000313" key="3">
    <source>
        <dbReference type="EMBL" id="GAA4304969.1"/>
    </source>
</evidence>
<proteinExistence type="inferred from homology"/>
<dbReference type="Pfam" id="PF03932">
    <property type="entry name" value="CutC"/>
    <property type="match status" value="1"/>
</dbReference>
<comment type="caution">
    <text evidence="3">The sequence shown here is derived from an EMBL/GenBank/DDBJ whole genome shotgun (WGS) entry which is preliminary data.</text>
</comment>
<sequence length="254" mass="27466">MNTPVILEICANSAASAIAAQTGGADRVELCDNMAEGGTTPSYGAIAKTREALSIQVYPIIRPRGGDFLYDALEFELMQRDIEVCKQLGCDGVVIGVLTEDGKVDVVRTKQLVTLAQPMGVTFHRAFDMTSDAFEALEAVISTGCERILTSGQRRIAMEGTGLIRQLVQVAGDRITIMAGSGVREENIAELVRQTGAREYHSRGNRTADSKMQYRNPHAAMGDGKEFEISITDSAIVKRLREKAEAATSTSYSL</sequence>
<accession>A0ABP8FJ84</accession>
<dbReference type="InterPro" id="IPR036822">
    <property type="entry name" value="CutC-like_dom_sf"/>
</dbReference>
<comment type="caution">
    <text evidence="2">Once thought to be involved in copper homeostasis, experiments in E.coli have shown this is not the case.</text>
</comment>
<dbReference type="Gene3D" id="3.20.20.380">
    <property type="entry name" value="Copper homeostasis (CutC) domain"/>
    <property type="match status" value="1"/>
</dbReference>
<name>A0ABP8FJ84_9BACT</name>
<dbReference type="SUPFAM" id="SSF110395">
    <property type="entry name" value="CutC-like"/>
    <property type="match status" value="1"/>
</dbReference>
<comment type="similarity">
    <text evidence="1 2">Belongs to the CutC family.</text>
</comment>
<dbReference type="EMBL" id="BAABFN010000001">
    <property type="protein sequence ID" value="GAA4304969.1"/>
    <property type="molecule type" value="Genomic_DNA"/>
</dbReference>
<gene>
    <name evidence="2" type="primary">cutC</name>
    <name evidence="3" type="ORF">GCM10023143_09810</name>
</gene>
<evidence type="ECO:0000256" key="2">
    <source>
        <dbReference type="HAMAP-Rule" id="MF_00795"/>
    </source>
</evidence>
<dbReference type="RefSeq" id="WP_344976294.1">
    <property type="nucleotide sequence ID" value="NZ_BAABFN010000001.1"/>
</dbReference>
<reference evidence="4" key="1">
    <citation type="journal article" date="2019" name="Int. J. Syst. Evol. Microbiol.">
        <title>The Global Catalogue of Microorganisms (GCM) 10K type strain sequencing project: providing services to taxonomists for standard genome sequencing and annotation.</title>
        <authorList>
            <consortium name="The Broad Institute Genomics Platform"/>
            <consortium name="The Broad Institute Genome Sequencing Center for Infectious Disease"/>
            <person name="Wu L."/>
            <person name="Ma J."/>
        </authorList>
    </citation>
    <scope>NUCLEOTIDE SEQUENCE [LARGE SCALE GENOMIC DNA]</scope>
    <source>
        <strain evidence="4">JCM 17664</strain>
    </source>
</reference>
<dbReference type="PANTHER" id="PTHR12598:SF0">
    <property type="entry name" value="COPPER HOMEOSTASIS PROTEIN CUTC HOMOLOG"/>
    <property type="match status" value="1"/>
</dbReference>
<dbReference type="InterPro" id="IPR005627">
    <property type="entry name" value="CutC-like"/>
</dbReference>